<comment type="similarity">
    <text evidence="1">Belongs to the ParB family.</text>
</comment>
<feature type="region of interest" description="Disordered" evidence="4">
    <location>
        <begin position="1"/>
        <end position="162"/>
    </location>
</feature>
<comment type="caution">
    <text evidence="6">The sequence shown here is derived from an EMBL/GenBank/DDBJ whole genome shotgun (WGS) entry which is preliminary data.</text>
</comment>
<evidence type="ECO:0000313" key="6">
    <source>
        <dbReference type="EMBL" id="RPF26762.1"/>
    </source>
</evidence>
<reference evidence="6 7" key="1">
    <citation type="submission" date="2018-11" db="EMBL/GenBank/DDBJ databases">
        <title>Sequencing the genomes of 1000 actinobacteria strains.</title>
        <authorList>
            <person name="Klenk H.-P."/>
        </authorList>
    </citation>
    <scope>NUCLEOTIDE SEQUENCE [LARGE SCALE GENOMIC DNA]</scope>
    <source>
        <strain evidence="6 7">DSM 14418</strain>
    </source>
</reference>
<dbReference type="InterPro" id="IPR036086">
    <property type="entry name" value="ParB/Sulfiredoxin_sf"/>
</dbReference>
<evidence type="ECO:0000256" key="4">
    <source>
        <dbReference type="SAM" id="MobiDB-lite"/>
    </source>
</evidence>
<feature type="domain" description="ParB-like N-terminal" evidence="5">
    <location>
        <begin position="189"/>
        <end position="285"/>
    </location>
</feature>
<dbReference type="Gene3D" id="3.90.1530.30">
    <property type="match status" value="1"/>
</dbReference>
<keyword evidence="7" id="KW-1185">Reference proteome</keyword>
<dbReference type="SUPFAM" id="SSF110849">
    <property type="entry name" value="ParB/Sulfiredoxin"/>
    <property type="match status" value="1"/>
</dbReference>
<dbReference type="GO" id="GO:0005694">
    <property type="term" value="C:chromosome"/>
    <property type="evidence" value="ECO:0007669"/>
    <property type="project" value="TreeGrafter"/>
</dbReference>
<dbReference type="FunFam" id="3.90.1530.30:FF:000001">
    <property type="entry name" value="Chromosome partitioning protein ParB"/>
    <property type="match status" value="1"/>
</dbReference>
<dbReference type="InterPro" id="IPR041468">
    <property type="entry name" value="HTH_ParB/Spo0J"/>
</dbReference>
<dbReference type="PANTHER" id="PTHR33375:SF1">
    <property type="entry name" value="CHROMOSOME-PARTITIONING PROTEIN PARB-RELATED"/>
    <property type="match status" value="1"/>
</dbReference>
<dbReference type="SUPFAM" id="SSF109709">
    <property type="entry name" value="KorB DNA-binding domain-like"/>
    <property type="match status" value="1"/>
</dbReference>
<dbReference type="InterPro" id="IPR050336">
    <property type="entry name" value="Chromosome_partition/occlusion"/>
</dbReference>
<dbReference type="AlphaFoldDB" id="A0A3N4ZM35"/>
<gene>
    <name evidence="6" type="ORF">EDD32_1213</name>
</gene>
<dbReference type="PANTHER" id="PTHR33375">
    <property type="entry name" value="CHROMOSOME-PARTITIONING PROTEIN PARB-RELATED"/>
    <property type="match status" value="1"/>
</dbReference>
<keyword evidence="3" id="KW-0238">DNA-binding</keyword>
<dbReference type="EMBL" id="RKRA01000001">
    <property type="protein sequence ID" value="RPF26762.1"/>
    <property type="molecule type" value="Genomic_DNA"/>
</dbReference>
<dbReference type="Pfam" id="PF02195">
    <property type="entry name" value="ParB_N"/>
    <property type="match status" value="1"/>
</dbReference>
<protein>
    <submittedName>
        <fullName evidence="6">ParB family chromosome partitioning protein</fullName>
    </submittedName>
</protein>
<dbReference type="RefSeq" id="WP_123915823.1">
    <property type="nucleotide sequence ID" value="NZ_RKRA01000001.1"/>
</dbReference>
<evidence type="ECO:0000259" key="5">
    <source>
        <dbReference type="SMART" id="SM00470"/>
    </source>
</evidence>
<evidence type="ECO:0000256" key="1">
    <source>
        <dbReference type="ARBA" id="ARBA00006295"/>
    </source>
</evidence>
<dbReference type="Gene3D" id="1.10.10.2830">
    <property type="match status" value="1"/>
</dbReference>
<keyword evidence="2" id="KW-0159">Chromosome partition</keyword>
<dbReference type="SMART" id="SM00470">
    <property type="entry name" value="ParB"/>
    <property type="match status" value="1"/>
</dbReference>
<dbReference type="GO" id="GO:0003677">
    <property type="term" value="F:DNA binding"/>
    <property type="evidence" value="ECO:0007669"/>
    <property type="project" value="UniProtKB-KW"/>
</dbReference>
<feature type="compositionally biased region" description="Basic residues" evidence="4">
    <location>
        <begin position="70"/>
        <end position="79"/>
    </location>
</feature>
<proteinExistence type="inferred from homology"/>
<evidence type="ECO:0000313" key="7">
    <source>
        <dbReference type="Proteomes" id="UP000280726"/>
    </source>
</evidence>
<dbReference type="CDD" id="cd16393">
    <property type="entry name" value="SPO0J_N"/>
    <property type="match status" value="1"/>
</dbReference>
<dbReference type="NCBIfam" id="TIGR00180">
    <property type="entry name" value="parB_part"/>
    <property type="match status" value="1"/>
</dbReference>
<dbReference type="Pfam" id="PF23552">
    <property type="entry name" value="ParB_C"/>
    <property type="match status" value="1"/>
</dbReference>
<sequence>MSEKRRGLGRGIGALIPTGPAPTVSPRPVDVFFPATAGSGDEVGDPPAPSSGPSAAQTAARALMAPSARSKAKSSTRRKTPADPSGPGSKNVSRAASSSVPTEGTPRRPAPQRGTGTEPDGTGPSSVAAIDETPAAGSADPTVARVDTAASSPPDLGTETGGAAVTEPVAEAAGEEIDGLVPVPGATFAEIPVGQVVRNARQPRQVFDEEELEELAASIREVGVLQPIVVRPLREPVDGGDVRYELIMGERRWRASRLAGNDTVPAVIRDTGDGDLLRDALLENLHRAQLNPLEEAAAYQALLEDFGCTHDELAARIARSRPQISNTLRLLKLPPLVQRRVAAGVLSAGHARALLGLSDGGAMERLAQKIVAEGLSVRATEEIVALGDEPVAPEMRRRPRAGEHTEALNRLATRLADRLDTRVKVNLGQRKGRIAIEFASVEDLNRILEVLAPGEAQLVTDRD</sequence>
<dbReference type="GO" id="GO:0007059">
    <property type="term" value="P:chromosome segregation"/>
    <property type="evidence" value="ECO:0007669"/>
    <property type="project" value="UniProtKB-KW"/>
</dbReference>
<name>A0A3N4ZM35_9MICO</name>
<feature type="compositionally biased region" description="Polar residues" evidence="4">
    <location>
        <begin position="88"/>
        <end position="102"/>
    </location>
</feature>
<dbReference type="Proteomes" id="UP000280726">
    <property type="component" value="Unassembled WGS sequence"/>
</dbReference>
<evidence type="ECO:0000256" key="3">
    <source>
        <dbReference type="ARBA" id="ARBA00023125"/>
    </source>
</evidence>
<dbReference type="InterPro" id="IPR057240">
    <property type="entry name" value="ParB_dimer_C"/>
</dbReference>
<dbReference type="FunFam" id="1.10.10.2830:FF:000001">
    <property type="entry name" value="Chromosome partitioning protein ParB"/>
    <property type="match status" value="1"/>
</dbReference>
<evidence type="ECO:0000256" key="2">
    <source>
        <dbReference type="ARBA" id="ARBA00022829"/>
    </source>
</evidence>
<dbReference type="InterPro" id="IPR003115">
    <property type="entry name" value="ParB_N"/>
</dbReference>
<feature type="compositionally biased region" description="Low complexity" evidence="4">
    <location>
        <begin position="51"/>
        <end position="69"/>
    </location>
</feature>
<accession>A0A3N4ZM35</accession>
<dbReference type="InterPro" id="IPR004437">
    <property type="entry name" value="ParB/RepB/Spo0J"/>
</dbReference>
<dbReference type="Pfam" id="PF17762">
    <property type="entry name" value="HTH_ParB"/>
    <property type="match status" value="1"/>
</dbReference>
<dbReference type="GO" id="GO:0045881">
    <property type="term" value="P:positive regulation of sporulation resulting in formation of a cellular spore"/>
    <property type="evidence" value="ECO:0007669"/>
    <property type="project" value="TreeGrafter"/>
</dbReference>
<dbReference type="OrthoDB" id="9802051at2"/>
<organism evidence="6 7">
    <name type="scientific">Georgenia muralis</name>
    <dbReference type="NCBI Taxonomy" id="154117"/>
    <lineage>
        <taxon>Bacteria</taxon>
        <taxon>Bacillati</taxon>
        <taxon>Actinomycetota</taxon>
        <taxon>Actinomycetes</taxon>
        <taxon>Micrococcales</taxon>
        <taxon>Bogoriellaceae</taxon>
        <taxon>Georgenia</taxon>
    </lineage>
</organism>